<organism evidence="1 2">
    <name type="scientific">Acorus calamus</name>
    <name type="common">Sweet flag</name>
    <dbReference type="NCBI Taxonomy" id="4465"/>
    <lineage>
        <taxon>Eukaryota</taxon>
        <taxon>Viridiplantae</taxon>
        <taxon>Streptophyta</taxon>
        <taxon>Embryophyta</taxon>
        <taxon>Tracheophyta</taxon>
        <taxon>Spermatophyta</taxon>
        <taxon>Magnoliopsida</taxon>
        <taxon>Liliopsida</taxon>
        <taxon>Acoraceae</taxon>
        <taxon>Acorus</taxon>
    </lineage>
</organism>
<reference evidence="1" key="1">
    <citation type="journal article" date="2023" name="Nat. Commun.">
        <title>Diploid and tetraploid genomes of Acorus and the evolution of monocots.</title>
        <authorList>
            <person name="Ma L."/>
            <person name="Liu K.W."/>
            <person name="Li Z."/>
            <person name="Hsiao Y.Y."/>
            <person name="Qi Y."/>
            <person name="Fu T."/>
            <person name="Tang G.D."/>
            <person name="Zhang D."/>
            <person name="Sun W.H."/>
            <person name="Liu D.K."/>
            <person name="Li Y."/>
            <person name="Chen G.Z."/>
            <person name="Liu X.D."/>
            <person name="Liao X.Y."/>
            <person name="Jiang Y.T."/>
            <person name="Yu X."/>
            <person name="Hao Y."/>
            <person name="Huang J."/>
            <person name="Zhao X.W."/>
            <person name="Ke S."/>
            <person name="Chen Y.Y."/>
            <person name="Wu W.L."/>
            <person name="Hsu J.L."/>
            <person name="Lin Y.F."/>
            <person name="Huang M.D."/>
            <person name="Li C.Y."/>
            <person name="Huang L."/>
            <person name="Wang Z.W."/>
            <person name="Zhao X."/>
            <person name="Zhong W.Y."/>
            <person name="Peng D.H."/>
            <person name="Ahmad S."/>
            <person name="Lan S."/>
            <person name="Zhang J.S."/>
            <person name="Tsai W.C."/>
            <person name="Van de Peer Y."/>
            <person name="Liu Z.J."/>
        </authorList>
    </citation>
    <scope>NUCLEOTIDE SEQUENCE</scope>
    <source>
        <strain evidence="1">CP</strain>
    </source>
</reference>
<dbReference type="AlphaFoldDB" id="A0AAV9DV34"/>
<comment type="caution">
    <text evidence="1">The sequence shown here is derived from an EMBL/GenBank/DDBJ whole genome shotgun (WGS) entry which is preliminary data.</text>
</comment>
<evidence type="ECO:0000313" key="1">
    <source>
        <dbReference type="EMBL" id="KAK1305112.1"/>
    </source>
</evidence>
<evidence type="ECO:0000313" key="2">
    <source>
        <dbReference type="Proteomes" id="UP001180020"/>
    </source>
</evidence>
<dbReference type="Proteomes" id="UP001180020">
    <property type="component" value="Unassembled WGS sequence"/>
</dbReference>
<keyword evidence="2" id="KW-1185">Reference proteome</keyword>
<protein>
    <submittedName>
        <fullName evidence="1">Uncharacterized protein</fullName>
    </submittedName>
</protein>
<dbReference type="EMBL" id="JAUJYO010000011">
    <property type="protein sequence ID" value="KAK1305112.1"/>
    <property type="molecule type" value="Genomic_DNA"/>
</dbReference>
<sequence>MEELVWQLGKGLSFRFWCATRPLRSLLSRLVGKAIHYGGRAYDCWINEAPSSA</sequence>
<reference evidence="1" key="2">
    <citation type="submission" date="2023-06" db="EMBL/GenBank/DDBJ databases">
        <authorList>
            <person name="Ma L."/>
            <person name="Liu K.-W."/>
            <person name="Li Z."/>
            <person name="Hsiao Y.-Y."/>
            <person name="Qi Y."/>
            <person name="Fu T."/>
            <person name="Tang G."/>
            <person name="Zhang D."/>
            <person name="Sun W.-H."/>
            <person name="Liu D.-K."/>
            <person name="Li Y."/>
            <person name="Chen G.-Z."/>
            <person name="Liu X.-D."/>
            <person name="Liao X.-Y."/>
            <person name="Jiang Y.-T."/>
            <person name="Yu X."/>
            <person name="Hao Y."/>
            <person name="Huang J."/>
            <person name="Zhao X.-W."/>
            <person name="Ke S."/>
            <person name="Chen Y.-Y."/>
            <person name="Wu W.-L."/>
            <person name="Hsu J.-L."/>
            <person name="Lin Y.-F."/>
            <person name="Huang M.-D."/>
            <person name="Li C.-Y."/>
            <person name="Huang L."/>
            <person name="Wang Z.-W."/>
            <person name="Zhao X."/>
            <person name="Zhong W.-Y."/>
            <person name="Peng D.-H."/>
            <person name="Ahmad S."/>
            <person name="Lan S."/>
            <person name="Zhang J.-S."/>
            <person name="Tsai W.-C."/>
            <person name="Van De Peer Y."/>
            <person name="Liu Z.-J."/>
        </authorList>
    </citation>
    <scope>NUCLEOTIDE SEQUENCE</scope>
    <source>
        <strain evidence="1">CP</strain>
        <tissue evidence="1">Leaves</tissue>
    </source>
</reference>
<gene>
    <name evidence="1" type="ORF">QJS10_CPB11g00678</name>
</gene>
<proteinExistence type="predicted"/>
<name>A0AAV9DV34_ACOCL</name>
<accession>A0AAV9DV34</accession>